<reference evidence="1 2" key="1">
    <citation type="submission" date="2022-11" db="EMBL/GenBank/DDBJ databases">
        <title>Whole genome sequence of Eschrichtius robustus ER-17-0199.</title>
        <authorList>
            <person name="Bruniche-Olsen A."/>
            <person name="Black A.N."/>
            <person name="Fields C.J."/>
            <person name="Walden K."/>
            <person name="Dewoody J.A."/>
        </authorList>
    </citation>
    <scope>NUCLEOTIDE SEQUENCE [LARGE SCALE GENOMIC DNA]</scope>
    <source>
        <strain evidence="1">ER-17-0199</strain>
        <tissue evidence="1">Blubber</tissue>
    </source>
</reference>
<dbReference type="EMBL" id="JAIQCJ010000074">
    <property type="protein sequence ID" value="KAJ8798321.1"/>
    <property type="molecule type" value="Genomic_DNA"/>
</dbReference>
<keyword evidence="2" id="KW-1185">Reference proteome</keyword>
<organism evidence="1 2">
    <name type="scientific">Eschrichtius robustus</name>
    <name type="common">California gray whale</name>
    <name type="synonym">Eschrichtius gibbosus</name>
    <dbReference type="NCBI Taxonomy" id="9764"/>
    <lineage>
        <taxon>Eukaryota</taxon>
        <taxon>Metazoa</taxon>
        <taxon>Chordata</taxon>
        <taxon>Craniata</taxon>
        <taxon>Vertebrata</taxon>
        <taxon>Euteleostomi</taxon>
        <taxon>Mammalia</taxon>
        <taxon>Eutheria</taxon>
        <taxon>Laurasiatheria</taxon>
        <taxon>Artiodactyla</taxon>
        <taxon>Whippomorpha</taxon>
        <taxon>Cetacea</taxon>
        <taxon>Mysticeti</taxon>
        <taxon>Eschrichtiidae</taxon>
        <taxon>Eschrichtius</taxon>
    </lineage>
</organism>
<accession>A0AB34I5K9</accession>
<sequence>MGCITTSITITTPPGDSQGVEQPLTNTKTTTIIITTITNTNTTISSTIIIITTLTTTYTITASTIIPHFHHLHPYSSIIITNRTISVMKTIITIKNKATTSILSSGDKRIHVCKLCSKRVDLLLL</sequence>
<dbReference type="Proteomes" id="UP001159641">
    <property type="component" value="Unassembled WGS sequence"/>
</dbReference>
<evidence type="ECO:0000313" key="2">
    <source>
        <dbReference type="Proteomes" id="UP001159641"/>
    </source>
</evidence>
<comment type="caution">
    <text evidence="1">The sequence shown here is derived from an EMBL/GenBank/DDBJ whole genome shotgun (WGS) entry which is preliminary data.</text>
</comment>
<evidence type="ECO:0000313" key="1">
    <source>
        <dbReference type="EMBL" id="KAJ8798321.1"/>
    </source>
</evidence>
<gene>
    <name evidence="1" type="ORF">J1605_001446</name>
</gene>
<name>A0AB34I5K9_ESCRO</name>
<protein>
    <submittedName>
        <fullName evidence="1">Uncharacterized protein</fullName>
    </submittedName>
</protein>
<dbReference type="AlphaFoldDB" id="A0AB34I5K9"/>
<proteinExistence type="predicted"/>